<organism evidence="3 4">
    <name type="scientific">Actinomadura adrarensis</name>
    <dbReference type="NCBI Taxonomy" id="1819600"/>
    <lineage>
        <taxon>Bacteria</taxon>
        <taxon>Bacillati</taxon>
        <taxon>Actinomycetota</taxon>
        <taxon>Actinomycetes</taxon>
        <taxon>Streptosporangiales</taxon>
        <taxon>Thermomonosporaceae</taxon>
        <taxon>Actinomadura</taxon>
    </lineage>
</organism>
<evidence type="ECO:0000313" key="3">
    <source>
        <dbReference type="EMBL" id="MFD0851320.1"/>
    </source>
</evidence>
<sequence>MVDAATRLLHEHGCEVVTTRAVSAAAGVR</sequence>
<gene>
    <name evidence="3" type="ORF">ACFQ07_03780</name>
</gene>
<dbReference type="Proteomes" id="UP001597083">
    <property type="component" value="Unassembled WGS sequence"/>
</dbReference>
<feature type="non-terminal residue" evidence="3">
    <location>
        <position position="29"/>
    </location>
</feature>
<evidence type="ECO:0000259" key="2">
    <source>
        <dbReference type="Pfam" id="PF00440"/>
    </source>
</evidence>
<keyword evidence="1" id="KW-0238">DNA-binding</keyword>
<feature type="domain" description="HTH tetR-type" evidence="2">
    <location>
        <begin position="2"/>
        <end position="28"/>
    </location>
</feature>
<proteinExistence type="predicted"/>
<dbReference type="EMBL" id="JBHTIR010000358">
    <property type="protein sequence ID" value="MFD0851320.1"/>
    <property type="molecule type" value="Genomic_DNA"/>
</dbReference>
<dbReference type="Pfam" id="PF00440">
    <property type="entry name" value="TetR_N"/>
    <property type="match status" value="1"/>
</dbReference>
<protein>
    <submittedName>
        <fullName evidence="3">TetR family transcriptional regulator</fullName>
    </submittedName>
</protein>
<dbReference type="InterPro" id="IPR001647">
    <property type="entry name" value="HTH_TetR"/>
</dbReference>
<name>A0ABW3C9X6_9ACTN</name>
<dbReference type="Gene3D" id="1.10.10.60">
    <property type="entry name" value="Homeodomain-like"/>
    <property type="match status" value="1"/>
</dbReference>
<evidence type="ECO:0000313" key="4">
    <source>
        <dbReference type="Proteomes" id="UP001597083"/>
    </source>
</evidence>
<reference evidence="4" key="1">
    <citation type="journal article" date="2019" name="Int. J. Syst. Evol. Microbiol.">
        <title>The Global Catalogue of Microorganisms (GCM) 10K type strain sequencing project: providing services to taxonomists for standard genome sequencing and annotation.</title>
        <authorList>
            <consortium name="The Broad Institute Genomics Platform"/>
            <consortium name="The Broad Institute Genome Sequencing Center for Infectious Disease"/>
            <person name="Wu L."/>
            <person name="Ma J."/>
        </authorList>
    </citation>
    <scope>NUCLEOTIDE SEQUENCE [LARGE SCALE GENOMIC DNA]</scope>
    <source>
        <strain evidence="4">JCM 31696</strain>
    </source>
</reference>
<keyword evidence="4" id="KW-1185">Reference proteome</keyword>
<accession>A0ABW3C9X6</accession>
<comment type="caution">
    <text evidence="3">The sequence shown here is derived from an EMBL/GenBank/DDBJ whole genome shotgun (WGS) entry which is preliminary data.</text>
</comment>
<evidence type="ECO:0000256" key="1">
    <source>
        <dbReference type="ARBA" id="ARBA00023125"/>
    </source>
</evidence>